<comment type="caution">
    <text evidence="1">The sequence shown here is derived from an EMBL/GenBank/DDBJ whole genome shotgun (WGS) entry which is preliminary data.</text>
</comment>
<name>A0A6G0T1P3_APHGL</name>
<keyword evidence="2" id="KW-1185">Reference proteome</keyword>
<dbReference type="AlphaFoldDB" id="A0A6G0T1P3"/>
<evidence type="ECO:0000313" key="2">
    <source>
        <dbReference type="Proteomes" id="UP000475862"/>
    </source>
</evidence>
<proteinExistence type="predicted"/>
<reference evidence="1 2" key="1">
    <citation type="submission" date="2019-08" db="EMBL/GenBank/DDBJ databases">
        <title>The genome of the soybean aphid Biotype 1, its phylome, world population structure and adaptation to the North American continent.</title>
        <authorList>
            <person name="Giordano R."/>
            <person name="Donthu R.K."/>
            <person name="Hernandez A.G."/>
            <person name="Wright C.L."/>
            <person name="Zimin A.V."/>
        </authorList>
    </citation>
    <scope>NUCLEOTIDE SEQUENCE [LARGE SCALE GENOMIC DNA]</scope>
    <source>
        <tissue evidence="1">Whole aphids</tissue>
    </source>
</reference>
<dbReference type="EMBL" id="VYZN01000075">
    <property type="protein sequence ID" value="KAE9523841.1"/>
    <property type="molecule type" value="Genomic_DNA"/>
</dbReference>
<gene>
    <name evidence="1" type="ORF">AGLY_015729</name>
</gene>
<accession>A0A6G0T1P3</accession>
<evidence type="ECO:0000313" key="1">
    <source>
        <dbReference type="EMBL" id="KAE9523841.1"/>
    </source>
</evidence>
<dbReference type="OrthoDB" id="6609558at2759"/>
<dbReference type="Proteomes" id="UP000475862">
    <property type="component" value="Unassembled WGS sequence"/>
</dbReference>
<protein>
    <submittedName>
        <fullName evidence="1">Uncharacterized protein</fullName>
    </submittedName>
</protein>
<organism evidence="1 2">
    <name type="scientific">Aphis glycines</name>
    <name type="common">Soybean aphid</name>
    <dbReference type="NCBI Taxonomy" id="307491"/>
    <lineage>
        <taxon>Eukaryota</taxon>
        <taxon>Metazoa</taxon>
        <taxon>Ecdysozoa</taxon>
        <taxon>Arthropoda</taxon>
        <taxon>Hexapoda</taxon>
        <taxon>Insecta</taxon>
        <taxon>Pterygota</taxon>
        <taxon>Neoptera</taxon>
        <taxon>Paraneoptera</taxon>
        <taxon>Hemiptera</taxon>
        <taxon>Sternorrhyncha</taxon>
        <taxon>Aphidomorpha</taxon>
        <taxon>Aphidoidea</taxon>
        <taxon>Aphididae</taxon>
        <taxon>Aphidini</taxon>
        <taxon>Aphis</taxon>
        <taxon>Aphis</taxon>
    </lineage>
</organism>
<sequence>MPVNSSLNVVASCISLSTVKIFDVCRFGLCPKDPNFLNMCIGLHFVELLLLRNAVDGKLIDGTDPYLNLKHIINNLVYNISTCLNLSEIYEMKSWKVMLCYTISFTVGHCTDFFDTIITVNQKKAGIYTRLRSKIGNYYNNLFATILVQSVLTAYSCTDVKHSHHFNTPVYYYWTRLLTFFVNSNVILPNRLVLYFAITSLDFIHLRFSLHSSCSCFSIYGWKIRDLIHQSNATVIFARVVVHLV</sequence>